<gene>
    <name evidence="5" type="ORF">FHS68_003336</name>
</gene>
<name>A0ABX0UMC2_9BACT</name>
<dbReference type="InterPro" id="IPR000792">
    <property type="entry name" value="Tscrpt_reg_LuxR_C"/>
</dbReference>
<dbReference type="GO" id="GO:0003677">
    <property type="term" value="F:DNA binding"/>
    <property type="evidence" value="ECO:0007669"/>
    <property type="project" value="UniProtKB-KW"/>
</dbReference>
<feature type="chain" id="PRO_5045814157" evidence="3">
    <location>
        <begin position="26"/>
        <end position="572"/>
    </location>
</feature>
<keyword evidence="1" id="KW-0175">Coiled coil</keyword>
<evidence type="ECO:0000259" key="4">
    <source>
        <dbReference type="SMART" id="SM00421"/>
    </source>
</evidence>
<dbReference type="InterPro" id="IPR011990">
    <property type="entry name" value="TPR-like_helical_dom_sf"/>
</dbReference>
<keyword evidence="6" id="KW-1185">Reference proteome</keyword>
<feature type="coiled-coil region" evidence="1">
    <location>
        <begin position="418"/>
        <end position="466"/>
    </location>
</feature>
<comment type="caution">
    <text evidence="5">The sequence shown here is derived from an EMBL/GenBank/DDBJ whole genome shotgun (WGS) entry which is preliminary data.</text>
</comment>
<reference evidence="5 6" key="1">
    <citation type="submission" date="2020-03" db="EMBL/GenBank/DDBJ databases">
        <title>Genomic Encyclopedia of Type Strains, Phase IV (KMG-IV): sequencing the most valuable type-strain genomes for metagenomic binning, comparative biology and taxonomic classification.</title>
        <authorList>
            <person name="Goeker M."/>
        </authorList>
    </citation>
    <scope>NUCLEOTIDE SEQUENCE [LARGE SCALE GENOMIC DNA]</scope>
    <source>
        <strain evidence="5 6">DSM 102865</strain>
    </source>
</reference>
<dbReference type="InterPro" id="IPR030513">
    <property type="entry name" value="Dehydrin_CS"/>
</dbReference>
<feature type="signal peptide" evidence="3">
    <location>
        <begin position="1"/>
        <end position="25"/>
    </location>
</feature>
<dbReference type="Proteomes" id="UP001179181">
    <property type="component" value="Unassembled WGS sequence"/>
</dbReference>
<feature type="domain" description="HTH luxR-type" evidence="4">
    <location>
        <begin position="512"/>
        <end position="569"/>
    </location>
</feature>
<dbReference type="InterPro" id="IPR036388">
    <property type="entry name" value="WH-like_DNA-bd_sf"/>
</dbReference>
<accession>A0ABX0UMC2</accession>
<feature type="transmembrane region" description="Helical" evidence="2">
    <location>
        <begin position="398"/>
        <end position="414"/>
    </location>
</feature>
<dbReference type="Gene3D" id="1.25.40.10">
    <property type="entry name" value="Tetratricopeptide repeat domain"/>
    <property type="match status" value="1"/>
</dbReference>
<dbReference type="EMBL" id="JAASQJ010000003">
    <property type="protein sequence ID" value="NIJ54154.1"/>
    <property type="molecule type" value="Genomic_DNA"/>
</dbReference>
<keyword evidence="3" id="KW-0732">Signal</keyword>
<evidence type="ECO:0000313" key="5">
    <source>
        <dbReference type="EMBL" id="NIJ54154.1"/>
    </source>
</evidence>
<dbReference type="SUPFAM" id="SSF48452">
    <property type="entry name" value="TPR-like"/>
    <property type="match status" value="1"/>
</dbReference>
<evidence type="ECO:0000256" key="3">
    <source>
        <dbReference type="SAM" id="SignalP"/>
    </source>
</evidence>
<dbReference type="RefSeq" id="WP_167271963.1">
    <property type="nucleotide sequence ID" value="NZ_JAASQJ010000003.1"/>
</dbReference>
<evidence type="ECO:0000256" key="2">
    <source>
        <dbReference type="SAM" id="Phobius"/>
    </source>
</evidence>
<dbReference type="PROSITE" id="PS00823">
    <property type="entry name" value="DEHYDRIN_2"/>
    <property type="match status" value="1"/>
</dbReference>
<evidence type="ECO:0000256" key="1">
    <source>
        <dbReference type="SAM" id="Coils"/>
    </source>
</evidence>
<keyword evidence="5" id="KW-0238">DNA-binding</keyword>
<dbReference type="Gene3D" id="1.10.10.10">
    <property type="entry name" value="Winged helix-like DNA-binding domain superfamily/Winged helix DNA-binding domain"/>
    <property type="match status" value="1"/>
</dbReference>
<dbReference type="SUPFAM" id="SSF46894">
    <property type="entry name" value="C-terminal effector domain of the bipartite response regulators"/>
    <property type="match status" value="1"/>
</dbReference>
<dbReference type="InterPro" id="IPR016032">
    <property type="entry name" value="Sig_transdc_resp-reg_C-effctor"/>
</dbReference>
<keyword evidence="2" id="KW-0472">Membrane</keyword>
<dbReference type="SMART" id="SM00421">
    <property type="entry name" value="HTH_LUXR"/>
    <property type="match status" value="1"/>
</dbReference>
<organism evidence="5 6">
    <name type="scientific">Dyadobacter arcticus</name>
    <dbReference type="NCBI Taxonomy" id="1078754"/>
    <lineage>
        <taxon>Bacteria</taxon>
        <taxon>Pseudomonadati</taxon>
        <taxon>Bacteroidota</taxon>
        <taxon>Cytophagia</taxon>
        <taxon>Cytophagales</taxon>
        <taxon>Spirosomataceae</taxon>
        <taxon>Dyadobacter</taxon>
    </lineage>
</organism>
<keyword evidence="2" id="KW-1133">Transmembrane helix</keyword>
<protein>
    <submittedName>
        <fullName evidence="5">DNA-binding CsgD family transcriptional regulator</fullName>
    </submittedName>
</protein>
<proteinExistence type="predicted"/>
<sequence length="572" mass="66494">MKRLVQRHPILIFTFLTLLCHTGQAQFDNWINKPHAARYQQIRTYITLNVLGTDTASAFQSIARLKTVAEKAGDDDLILEADYIHALLTAEILSIPRRKVLMEISRLISKAEKEDNLQIQIRARILLRHYYWYVTKNYEKGFEEYFKIYPLLQKTTGKEFPEKSVTLAQMGEAYYFFADYKNAINYSRQALNAEVIFEHRGVHNTAMNTIGLSYVKEGMLDSADYYFNKILHNVGIGDYDVWKGIAQGDLGQTAYLRGDYEKAIPLLLGNTHQAVIISDFDQAARSMTLLSDIYFRQNRLPDSESAMKKAREFVQRSRILKPLEQLFQVYGKVYAAQGNIALTNVYLDSANKMRDTFAKEFNSIQMLRATERSKLQEHRADMEHMWAERQIKTLERNILLILIVLLIFVALYFYKTYYYKAREKERIVNDQLKRAEQELAFAGIQLEEFTRSISEKNQLVEELSTRYGISPNDDAVQELQRITILTDDQWEYFRGLFEKIHKGYLSRLKEKLPGLTPAEIRFMALAKLNLSYKEMASTLGISVQSVRVIRHRLRKKLNLPEEADLKDVVGSI</sequence>
<keyword evidence="2" id="KW-0812">Transmembrane</keyword>
<evidence type="ECO:0000313" key="6">
    <source>
        <dbReference type="Proteomes" id="UP001179181"/>
    </source>
</evidence>